<comment type="caution">
    <text evidence="2">The sequence shown here is derived from an EMBL/GenBank/DDBJ whole genome shotgun (WGS) entry which is preliminary data.</text>
</comment>
<evidence type="ECO:0000313" key="2">
    <source>
        <dbReference type="EMBL" id="OWR02169.1"/>
    </source>
</evidence>
<dbReference type="EMBL" id="NISI01000010">
    <property type="protein sequence ID" value="OWR02169.1"/>
    <property type="molecule type" value="Genomic_DNA"/>
</dbReference>
<name>A0A254N1S5_9BURK</name>
<gene>
    <name evidence="2" type="ORF">CDO81_20735</name>
</gene>
<proteinExistence type="predicted"/>
<dbReference type="Pfam" id="PF05908">
    <property type="entry name" value="Gamma_PGA_hydro"/>
    <property type="match status" value="1"/>
</dbReference>
<evidence type="ECO:0008006" key="4">
    <source>
        <dbReference type="Google" id="ProtNLM"/>
    </source>
</evidence>
<evidence type="ECO:0000256" key="1">
    <source>
        <dbReference type="SAM" id="MobiDB-lite"/>
    </source>
</evidence>
<feature type="region of interest" description="Disordered" evidence="1">
    <location>
        <begin position="1"/>
        <end position="37"/>
    </location>
</feature>
<dbReference type="AlphaFoldDB" id="A0A254N1S5"/>
<organism evidence="2 3">
    <name type="scientific">Roseateles puraquae</name>
    <dbReference type="NCBI Taxonomy" id="431059"/>
    <lineage>
        <taxon>Bacteria</taxon>
        <taxon>Pseudomonadati</taxon>
        <taxon>Pseudomonadota</taxon>
        <taxon>Betaproteobacteria</taxon>
        <taxon>Burkholderiales</taxon>
        <taxon>Sphaerotilaceae</taxon>
        <taxon>Roseateles</taxon>
    </lineage>
</organism>
<dbReference type="Gene3D" id="3.40.630.100">
    <property type="entry name" value="Poly-gamma-glutamate hydrolase, zinc-binding motif"/>
    <property type="match status" value="1"/>
</dbReference>
<dbReference type="InterPro" id="IPR008585">
    <property type="entry name" value="Gamma_PGA_hydro"/>
</dbReference>
<sequence>MFSDRVGRISADAAVGLPPRRGGRELCHAQKTKRPPGRLLGEVRNTAGAVVKEISAEAASTVGGRLGAGDEEGSSKNEQHMELRWCHYSRPEARSSIAYSRMTPPVFSTEPPRTGTGMATRLAKDFGSFADLSAVYEVDKDYRIVLEHRPASMTAVIAPHGGGIEAYTSDIARQIAGQDFSYYLFEGLLKAGNFAALHLSSHRFDEASCLELLSGCDHVVAIHGCGHEGERVLLGGRDAELRRAIGDSLREAGLVCEDAPDGLDAMDANNICNRGRTGAGVQFELTLALRRSPRRELLIRAVRSVLQRAS</sequence>
<accession>A0A254N1S5</accession>
<evidence type="ECO:0000313" key="3">
    <source>
        <dbReference type="Proteomes" id="UP000197446"/>
    </source>
</evidence>
<dbReference type="InterPro" id="IPR038128">
    <property type="entry name" value="Gamma_PGA_hydro_sf"/>
</dbReference>
<protein>
    <recommendedName>
        <fullName evidence="4">Replication protein</fullName>
    </recommendedName>
</protein>
<keyword evidence="3" id="KW-1185">Reference proteome</keyword>
<reference evidence="2 3" key="1">
    <citation type="journal article" date="2007" name="Int. J. Syst. Evol. Microbiol.">
        <title>Description of Pelomonas aquatica sp. nov. and Pelomonas puraquae sp. nov., isolated from industrial and haemodialysis water.</title>
        <authorList>
            <person name="Gomila M."/>
            <person name="Bowien B."/>
            <person name="Falsen E."/>
            <person name="Moore E.R."/>
            <person name="Lalucat J."/>
        </authorList>
    </citation>
    <scope>NUCLEOTIDE SEQUENCE [LARGE SCALE GENOMIC DNA]</scope>
    <source>
        <strain evidence="2 3">CCUG 52769</strain>
    </source>
</reference>
<dbReference type="Proteomes" id="UP000197446">
    <property type="component" value="Unassembled WGS sequence"/>
</dbReference>